<feature type="domain" description="Putative zinc-finger" evidence="4">
    <location>
        <begin position="5"/>
        <end position="35"/>
    </location>
</feature>
<evidence type="ECO:0000259" key="4">
    <source>
        <dbReference type="Pfam" id="PF13490"/>
    </source>
</evidence>
<dbReference type="Gene3D" id="1.10.10.1320">
    <property type="entry name" value="Anti-sigma factor, zinc-finger domain"/>
    <property type="match status" value="1"/>
</dbReference>
<keyword evidence="3" id="KW-0472">Membrane</keyword>
<dbReference type="InterPro" id="IPR027383">
    <property type="entry name" value="Znf_put"/>
</dbReference>
<dbReference type="RefSeq" id="WP_196836723.1">
    <property type="nucleotide sequence ID" value="NZ_JADOTZ010000001.1"/>
</dbReference>
<evidence type="ECO:0000256" key="3">
    <source>
        <dbReference type="SAM" id="Phobius"/>
    </source>
</evidence>
<dbReference type="AlphaFoldDB" id="A0A931GML9"/>
<dbReference type="Proteomes" id="UP000625033">
    <property type="component" value="Unassembled WGS sequence"/>
</dbReference>
<proteinExistence type="predicted"/>
<keyword evidence="3" id="KW-0812">Transmembrane</keyword>
<comment type="caution">
    <text evidence="5">The sequence shown here is derived from an EMBL/GenBank/DDBJ whole genome shotgun (WGS) entry which is preliminary data.</text>
</comment>
<keyword evidence="2" id="KW-0804">Transcription</keyword>
<evidence type="ECO:0000256" key="1">
    <source>
        <dbReference type="ARBA" id="ARBA00023015"/>
    </source>
</evidence>
<keyword evidence="1" id="KW-0805">Transcription regulation</keyword>
<reference evidence="5" key="1">
    <citation type="submission" date="2020-11" db="EMBL/GenBank/DDBJ databases">
        <title>Sequencing the genomes of 1000 actinobacteria strains.</title>
        <authorList>
            <person name="Klenk H.-P."/>
        </authorList>
    </citation>
    <scope>NUCLEOTIDE SEQUENCE</scope>
    <source>
        <strain evidence="5">DSM 26152</strain>
    </source>
</reference>
<dbReference type="Pfam" id="PF13490">
    <property type="entry name" value="zf-HC2"/>
    <property type="match status" value="1"/>
</dbReference>
<organism evidence="5 6">
    <name type="scientific">Zhihengliuella flava</name>
    <dbReference type="NCBI Taxonomy" id="1285193"/>
    <lineage>
        <taxon>Bacteria</taxon>
        <taxon>Bacillati</taxon>
        <taxon>Actinomycetota</taxon>
        <taxon>Actinomycetes</taxon>
        <taxon>Micrococcales</taxon>
        <taxon>Micrococcaceae</taxon>
        <taxon>Zhihengliuella</taxon>
    </lineage>
</organism>
<keyword evidence="3" id="KW-1133">Transmembrane helix</keyword>
<accession>A0A931GML9</accession>
<evidence type="ECO:0000256" key="2">
    <source>
        <dbReference type="ARBA" id="ARBA00023163"/>
    </source>
</evidence>
<dbReference type="EMBL" id="JADOTZ010000001">
    <property type="protein sequence ID" value="MBG6085549.1"/>
    <property type="molecule type" value="Genomic_DNA"/>
</dbReference>
<name>A0A931GML9_9MICC</name>
<feature type="transmembrane region" description="Helical" evidence="3">
    <location>
        <begin position="97"/>
        <end position="120"/>
    </location>
</feature>
<dbReference type="InterPro" id="IPR041916">
    <property type="entry name" value="Anti_sigma_zinc_sf"/>
</dbReference>
<sequence length="317" mass="33512">MHSMRRWIDDYVVGELPAKRAERFESHVARCADCRVQLDDRRRRVRRNARYTSSLPVVVNDGAVSHSSYVVAVGAQRGSTYPAGQLGLDDSGSRRHLLPLAGLVGVFALLIALVCTAWYAGGTTTTSRAASAVTAQWDEDGRKLSAQDVTDLRRAGWNLPGLAALGYTMKDAVGAVIDGLPRVTVSYNGPAGTILVSEARKTQETLAASALLGAGVDLGTGSEETNDAAEAEEGIALAPVGIMAAGVESDVETSRIDTQNAAYALTYPSDDGGQEAVINRIVLTENSQLKHASGTEDSLLSRIGRGLGRMGLLEVSE</sequence>
<evidence type="ECO:0000313" key="5">
    <source>
        <dbReference type="EMBL" id="MBG6085549.1"/>
    </source>
</evidence>
<protein>
    <submittedName>
        <fullName evidence="5">Anti-sigma factor RsiW</fullName>
    </submittedName>
</protein>
<gene>
    <name evidence="5" type="ORF">IW252_002316</name>
</gene>
<keyword evidence="6" id="KW-1185">Reference proteome</keyword>
<evidence type="ECO:0000313" key="6">
    <source>
        <dbReference type="Proteomes" id="UP000625033"/>
    </source>
</evidence>